<proteinExistence type="predicted"/>
<gene>
    <name evidence="1" type="ORF">FC46_GL000339</name>
</gene>
<dbReference type="STRING" id="1423763.FC46_GL000339"/>
<dbReference type="OrthoDB" id="2293254at2"/>
<dbReference type="PATRIC" id="fig|1423763.3.peg.344"/>
<evidence type="ECO:0000313" key="2">
    <source>
        <dbReference type="Proteomes" id="UP000051036"/>
    </source>
</evidence>
<organism evidence="1 2">
    <name type="scientific">Lactobacillus kalixensis DSM 16043</name>
    <dbReference type="NCBI Taxonomy" id="1423763"/>
    <lineage>
        <taxon>Bacteria</taxon>
        <taxon>Bacillati</taxon>
        <taxon>Bacillota</taxon>
        <taxon>Bacilli</taxon>
        <taxon>Lactobacillales</taxon>
        <taxon>Lactobacillaceae</taxon>
        <taxon>Lactobacillus</taxon>
    </lineage>
</organism>
<sequence>MKAKRTKRLLHSRRKVQVAERTTYIGNDNHLHLNFASFDEVKKEGQKSALNKIRRKTIKTELEQYQHNNSKHIRLKPYYDAHIPVHWIGIVSDVTIPNKFDKLEGSILIDKIATEDHEELFDYHIWLNVTAIKMLVKKNNQKLSVGDYIEGISYVVPYESSGISKYGLGATVILNCGIFTGKVKAETLISNYERGDDWVLDMENSTAGQEARDKYEIGEFNPDSVEELAGHVSCTYQPSRYNKFQERLINDEKIVNAAPLPLVSKALQTYTAEVQSVFAKRIFQDDEITFEPTISLNKVINEHGRLISKSTIIPYPEQLAAIGLVPEDSKINFKAIGSQKHEQLFEIQAATIDDNIKDEMKMIPQDAEALAGYLLYIDNRPDNIQTKSGQKCLEKFFDWARENDIIPSSLRTTDKAWDSTATYTGAELAQYLKFPVSWIDNLVWQDMLIPIDDQVNIEDMKFAGTEIDKLHEIQQANTEFLAKEVNRRYHFYRAKDIAEIVDLSVYQVAGMIVNTGYKSFNKYYGENVLKIIKNKVERKPIMQHSRTKDLLNRFGTNRSGVVVKREIPKDKSIKILQTTEPEEVATPTVAQKPTVEQVTEVIVSKAEVGEEKTEPEKIETSEVEETAEVVQATEPAEVTPEADLEPEQVVEDKHDSNSRLVLITQSGKYYTTQFANEEKAEEFMCDSLLPGELNRFIKAQDVKTGKVRHISVRAILEWSME</sequence>
<keyword evidence="2" id="KW-1185">Reference proteome</keyword>
<dbReference type="Proteomes" id="UP000051036">
    <property type="component" value="Unassembled WGS sequence"/>
</dbReference>
<evidence type="ECO:0000313" key="1">
    <source>
        <dbReference type="EMBL" id="KRL90153.1"/>
    </source>
</evidence>
<dbReference type="AlphaFoldDB" id="A0A0R1U9Y5"/>
<accession>A0A0R1U9Y5</accession>
<dbReference type="EMBL" id="AZFM01000014">
    <property type="protein sequence ID" value="KRL90153.1"/>
    <property type="molecule type" value="Genomic_DNA"/>
</dbReference>
<dbReference type="RefSeq" id="WP_057798560.1">
    <property type="nucleotide sequence ID" value="NZ_AZFM01000014.1"/>
</dbReference>
<name>A0A0R1U9Y5_9LACO</name>
<protein>
    <submittedName>
        <fullName evidence="1">Uncharacterized protein</fullName>
    </submittedName>
</protein>
<reference evidence="1 2" key="1">
    <citation type="journal article" date="2015" name="Genome Announc.">
        <title>Expanding the biotechnology potential of lactobacilli through comparative genomics of 213 strains and associated genera.</title>
        <authorList>
            <person name="Sun Z."/>
            <person name="Harris H.M."/>
            <person name="McCann A."/>
            <person name="Guo C."/>
            <person name="Argimon S."/>
            <person name="Zhang W."/>
            <person name="Yang X."/>
            <person name="Jeffery I.B."/>
            <person name="Cooney J.C."/>
            <person name="Kagawa T.F."/>
            <person name="Liu W."/>
            <person name="Song Y."/>
            <person name="Salvetti E."/>
            <person name="Wrobel A."/>
            <person name="Rasinkangas P."/>
            <person name="Parkhill J."/>
            <person name="Rea M.C."/>
            <person name="O'Sullivan O."/>
            <person name="Ritari J."/>
            <person name="Douillard F.P."/>
            <person name="Paul Ross R."/>
            <person name="Yang R."/>
            <person name="Briner A.E."/>
            <person name="Felis G.E."/>
            <person name="de Vos W.M."/>
            <person name="Barrangou R."/>
            <person name="Klaenhammer T.R."/>
            <person name="Caufield P.W."/>
            <person name="Cui Y."/>
            <person name="Zhang H."/>
            <person name="O'Toole P.W."/>
        </authorList>
    </citation>
    <scope>NUCLEOTIDE SEQUENCE [LARGE SCALE GENOMIC DNA]</scope>
    <source>
        <strain evidence="1 2">DSM 16043</strain>
    </source>
</reference>
<comment type="caution">
    <text evidence="1">The sequence shown here is derived from an EMBL/GenBank/DDBJ whole genome shotgun (WGS) entry which is preliminary data.</text>
</comment>